<dbReference type="GO" id="GO:0051301">
    <property type="term" value="P:cell division"/>
    <property type="evidence" value="ECO:0007669"/>
    <property type="project" value="UniProtKB-KW"/>
</dbReference>
<keyword evidence="3" id="KW-0131">Cell cycle</keyword>
<dbReference type="Gene3D" id="3.40.50.300">
    <property type="entry name" value="P-loop containing nucleotide triphosphate hydrolases"/>
    <property type="match status" value="1"/>
</dbReference>
<dbReference type="Pfam" id="PF03969">
    <property type="entry name" value="AFG1_ATPase"/>
    <property type="match status" value="2"/>
</dbReference>
<proteinExistence type="predicted"/>
<sequence>MGRPVVCPVGCPVVCPVAHVGCLVGHREQASHVRSLARPLNWGTVSSSAASGHHPIAEVAPLSLCAREPHVPADRLVAEMVPPPRFEAARFDTYIPDPNQPSQTEAVRVLSGFAAGLGGAHASGAGKRRWFQKKAAAPAGPRGIYLDGGYGVGKTHLLASLWHATPAAPEQKAFGTFVELTNLVGALGFQQTVRTLGGHRLLCIDEFELDDPGDTVLVSSLLSKLVGEGVALAATSNTLPGKLGEGRFAATDFMREIQGLSSHFKALRIDGEDYRHRGLPEAPAPYSEEQVTKAAYATDRASLDDFPHLLEHLSKVHPSRYGALTDDLGAVCLTDVTPVPDQSTALRLVVLADRLYDREVPVLASGVPFDRLFSEDMLNGGYRKKYFRAISRLTALARDAKGLVDA</sequence>
<keyword evidence="3" id="KW-0132">Cell division</keyword>
<dbReference type="NCBIfam" id="NF040713">
    <property type="entry name" value="ZapE"/>
    <property type="match status" value="1"/>
</dbReference>
<dbReference type="GO" id="GO:0005524">
    <property type="term" value="F:ATP binding"/>
    <property type="evidence" value="ECO:0007669"/>
    <property type="project" value="UniProtKB-KW"/>
</dbReference>
<dbReference type="AlphaFoldDB" id="A0A5P2BSG0"/>
<evidence type="ECO:0000313" key="4">
    <source>
        <dbReference type="Proteomes" id="UP000322927"/>
    </source>
</evidence>
<keyword evidence="1" id="KW-0547">Nucleotide-binding</keyword>
<dbReference type="Proteomes" id="UP000322927">
    <property type="component" value="Chromosome"/>
</dbReference>
<organism evidence="3 4">
    <name type="scientific">Streptomyces venezuelae</name>
    <dbReference type="NCBI Taxonomy" id="54571"/>
    <lineage>
        <taxon>Bacteria</taxon>
        <taxon>Bacillati</taxon>
        <taxon>Actinomycetota</taxon>
        <taxon>Actinomycetes</taxon>
        <taxon>Kitasatosporales</taxon>
        <taxon>Streptomycetaceae</taxon>
        <taxon>Streptomyces</taxon>
    </lineage>
</organism>
<dbReference type="GO" id="GO:0005737">
    <property type="term" value="C:cytoplasm"/>
    <property type="evidence" value="ECO:0007669"/>
    <property type="project" value="TreeGrafter"/>
</dbReference>
<name>A0A5P2BSG0_STRVZ</name>
<gene>
    <name evidence="3" type="ORF">DEJ48_08435</name>
</gene>
<dbReference type="SUPFAM" id="SSF52540">
    <property type="entry name" value="P-loop containing nucleoside triphosphate hydrolases"/>
    <property type="match status" value="1"/>
</dbReference>
<dbReference type="OrthoDB" id="9774491at2"/>
<keyword evidence="2" id="KW-0067">ATP-binding</keyword>
<accession>A0A5P2BSG0</accession>
<evidence type="ECO:0000313" key="3">
    <source>
        <dbReference type="EMBL" id="QES33412.1"/>
    </source>
</evidence>
<dbReference type="InterPro" id="IPR027417">
    <property type="entry name" value="P-loop_NTPase"/>
</dbReference>
<dbReference type="GO" id="GO:0016887">
    <property type="term" value="F:ATP hydrolysis activity"/>
    <property type="evidence" value="ECO:0007669"/>
    <property type="project" value="InterPro"/>
</dbReference>
<dbReference type="EMBL" id="CP029192">
    <property type="protein sequence ID" value="QES33412.1"/>
    <property type="molecule type" value="Genomic_DNA"/>
</dbReference>
<dbReference type="InterPro" id="IPR005654">
    <property type="entry name" value="ATPase_AFG1-like"/>
</dbReference>
<protein>
    <submittedName>
        <fullName evidence="3">Cell division protein ZapE</fullName>
    </submittedName>
</protein>
<evidence type="ECO:0000256" key="1">
    <source>
        <dbReference type="ARBA" id="ARBA00022741"/>
    </source>
</evidence>
<dbReference type="PANTHER" id="PTHR12169:SF6">
    <property type="entry name" value="AFG1-LIKE ATPASE"/>
    <property type="match status" value="1"/>
</dbReference>
<reference evidence="3 4" key="1">
    <citation type="submission" date="2018-05" db="EMBL/GenBank/DDBJ databases">
        <title>Streptomyces venezuelae.</title>
        <authorList>
            <person name="Kim W."/>
            <person name="Lee N."/>
            <person name="Cho B.-K."/>
        </authorList>
    </citation>
    <scope>NUCLEOTIDE SEQUENCE [LARGE SCALE GENOMIC DNA]</scope>
    <source>
        <strain evidence="3 4">ATCC 14584</strain>
    </source>
</reference>
<evidence type="ECO:0000256" key="2">
    <source>
        <dbReference type="ARBA" id="ARBA00022840"/>
    </source>
</evidence>
<dbReference type="PANTHER" id="PTHR12169">
    <property type="entry name" value="ATPASE N2B"/>
    <property type="match status" value="1"/>
</dbReference>